<protein>
    <recommendedName>
        <fullName evidence="3">Carboxylic ester hydrolase</fullName>
        <ecNumber evidence="3">3.1.1.-</ecNumber>
    </recommendedName>
</protein>
<dbReference type="AlphaFoldDB" id="A0A9W9STR6"/>
<organism evidence="5 6">
    <name type="scientific">Penicillium concentricum</name>
    <dbReference type="NCBI Taxonomy" id="293559"/>
    <lineage>
        <taxon>Eukaryota</taxon>
        <taxon>Fungi</taxon>
        <taxon>Dikarya</taxon>
        <taxon>Ascomycota</taxon>
        <taxon>Pezizomycotina</taxon>
        <taxon>Eurotiomycetes</taxon>
        <taxon>Eurotiomycetidae</taxon>
        <taxon>Eurotiales</taxon>
        <taxon>Aspergillaceae</taxon>
        <taxon>Penicillium</taxon>
    </lineage>
</organism>
<evidence type="ECO:0000256" key="3">
    <source>
        <dbReference type="RuleBase" id="RU361235"/>
    </source>
</evidence>
<dbReference type="SUPFAM" id="SSF53474">
    <property type="entry name" value="alpha/beta-Hydrolases"/>
    <property type="match status" value="1"/>
</dbReference>
<evidence type="ECO:0000313" key="5">
    <source>
        <dbReference type="EMBL" id="KAJ5384541.1"/>
    </source>
</evidence>
<dbReference type="InterPro" id="IPR019826">
    <property type="entry name" value="Carboxylesterase_B_AS"/>
</dbReference>
<dbReference type="Gene3D" id="3.40.50.1820">
    <property type="entry name" value="alpha/beta hydrolase"/>
    <property type="match status" value="1"/>
</dbReference>
<dbReference type="PANTHER" id="PTHR43142:SF11">
    <property type="entry name" value="CARBOXYLIC ESTER HYDROLASE"/>
    <property type="match status" value="1"/>
</dbReference>
<accession>A0A9W9STR6</accession>
<proteinExistence type="inferred from homology"/>
<dbReference type="InterPro" id="IPR029058">
    <property type="entry name" value="AB_hydrolase_fold"/>
</dbReference>
<evidence type="ECO:0000259" key="4">
    <source>
        <dbReference type="Pfam" id="PF00135"/>
    </source>
</evidence>
<dbReference type="OrthoDB" id="3200163at2759"/>
<comment type="caution">
    <text evidence="5">The sequence shown here is derived from an EMBL/GenBank/DDBJ whole genome shotgun (WGS) entry which is preliminary data.</text>
</comment>
<feature type="domain" description="Carboxylesterase type B" evidence="4">
    <location>
        <begin position="11"/>
        <end position="446"/>
    </location>
</feature>
<keyword evidence="2 3" id="KW-0378">Hydrolase</keyword>
<dbReference type="GO" id="GO:0016787">
    <property type="term" value="F:hydrolase activity"/>
    <property type="evidence" value="ECO:0007669"/>
    <property type="project" value="UniProtKB-KW"/>
</dbReference>
<dbReference type="InterPro" id="IPR002018">
    <property type="entry name" value="CarbesteraseB"/>
</dbReference>
<reference evidence="5" key="1">
    <citation type="submission" date="2022-12" db="EMBL/GenBank/DDBJ databases">
        <authorList>
            <person name="Petersen C."/>
        </authorList>
    </citation>
    <scope>NUCLEOTIDE SEQUENCE</scope>
    <source>
        <strain evidence="5">IBT 3081</strain>
    </source>
</reference>
<dbReference type="EC" id="3.1.1.-" evidence="3"/>
<dbReference type="RefSeq" id="XP_056584317.1">
    <property type="nucleotide sequence ID" value="XM_056720182.1"/>
</dbReference>
<dbReference type="EMBL" id="JAPZBT010000001">
    <property type="protein sequence ID" value="KAJ5384541.1"/>
    <property type="molecule type" value="Genomic_DNA"/>
</dbReference>
<dbReference type="PROSITE" id="PS00122">
    <property type="entry name" value="CARBOXYLESTERASE_B_1"/>
    <property type="match status" value="1"/>
</dbReference>
<gene>
    <name evidence="5" type="ORF">N7517_002452</name>
</gene>
<comment type="similarity">
    <text evidence="1 3">Belongs to the type-B carboxylesterase/lipase family.</text>
</comment>
<keyword evidence="6" id="KW-1185">Reference proteome</keyword>
<evidence type="ECO:0000256" key="1">
    <source>
        <dbReference type="ARBA" id="ARBA00005964"/>
    </source>
</evidence>
<dbReference type="PANTHER" id="PTHR43142">
    <property type="entry name" value="CARBOXYLIC ESTER HYDROLASE"/>
    <property type="match status" value="1"/>
</dbReference>
<dbReference type="GO" id="GO:0072330">
    <property type="term" value="P:monocarboxylic acid biosynthetic process"/>
    <property type="evidence" value="ECO:0007669"/>
    <property type="project" value="UniProtKB-ARBA"/>
</dbReference>
<evidence type="ECO:0000313" key="6">
    <source>
        <dbReference type="Proteomes" id="UP001147752"/>
    </source>
</evidence>
<reference evidence="5" key="2">
    <citation type="journal article" date="2023" name="IMA Fungus">
        <title>Comparative genomic study of the Penicillium genus elucidates a diverse pangenome and 15 lateral gene transfer events.</title>
        <authorList>
            <person name="Petersen C."/>
            <person name="Sorensen T."/>
            <person name="Nielsen M.R."/>
            <person name="Sondergaard T.E."/>
            <person name="Sorensen J.L."/>
            <person name="Fitzpatrick D.A."/>
            <person name="Frisvad J.C."/>
            <person name="Nielsen K.L."/>
        </authorList>
    </citation>
    <scope>NUCLEOTIDE SEQUENCE</scope>
    <source>
        <strain evidence="5">IBT 3081</strain>
    </source>
</reference>
<dbReference type="GO" id="GO:0017000">
    <property type="term" value="P:antibiotic biosynthetic process"/>
    <property type="evidence" value="ECO:0007669"/>
    <property type="project" value="UniProtKB-ARBA"/>
</dbReference>
<evidence type="ECO:0000256" key="2">
    <source>
        <dbReference type="ARBA" id="ARBA00022801"/>
    </source>
</evidence>
<name>A0A9W9STR6_9EURO</name>
<sequence length="537" mass="58617">MNMETDFPHPSLGVVRGLTLPSTRQFLGLRYATLAGKWAPPVLSEGDPNGVIDATIAGPSVPSPSNGVDIEFSHIQRALPLPKLQQSDTECLNLNITTPKAASPGDNLPVIVFIHGGGFAIGANSWPQYDFRHLVELSVKEQRPVIGVNINYRLGALGFLTSTELVSHGYKPNNGLQDQRTALLWIKKYIVGFGGNPDDVTVVGESAGGVSATHHLQSEVPLFKRMVSMSGTNLLMQPLPEQVAELTYNGIINRLGLASLSTTERVNALVQMDTQKLLEAGSPNDALFPTAGGELGLKTHSYAEIYQGSSGSLDIPGRKWCEEIMIGDCQMDASILSMMLNYEKDGIVPTFRESLTRSLGSADKAKQVLTAYAITEDIPGVDALHAILRFANDISFFMPVLNYGHCWSGKAFIYHFNEPNSWDGPWKGHANHILDVSYLFQNYNEVLSEPQRAVASQFGRDLIAFSSGHAPWPTFKWETKDLYARVYGGRGVDTSGKVTTVLVSDSRTERSETILNLTRSIPADNLSRAWGIFMAGH</sequence>
<dbReference type="Pfam" id="PF00135">
    <property type="entry name" value="COesterase"/>
    <property type="match status" value="1"/>
</dbReference>
<dbReference type="Proteomes" id="UP001147752">
    <property type="component" value="Unassembled WGS sequence"/>
</dbReference>
<dbReference type="GeneID" id="81459365"/>